<protein>
    <submittedName>
        <fullName evidence="2">Uncharacterized protein</fullName>
    </submittedName>
</protein>
<gene>
    <name evidence="2" type="ORF">DPMN_162827</name>
</gene>
<name>A0A9D4ES72_DREPO</name>
<feature type="region of interest" description="Disordered" evidence="1">
    <location>
        <begin position="101"/>
        <end position="127"/>
    </location>
</feature>
<comment type="caution">
    <text evidence="2">The sequence shown here is derived from an EMBL/GenBank/DDBJ whole genome shotgun (WGS) entry which is preliminary data.</text>
</comment>
<feature type="compositionally biased region" description="Polar residues" evidence="1">
    <location>
        <begin position="109"/>
        <end position="127"/>
    </location>
</feature>
<accession>A0A9D4ES72</accession>
<sequence length="281" mass="31932">MNKVPDYGSEDFRICKRESFNRAGLQQQIKQTNQTKNSFAESAVKVSLFEMDVVDNVNHSAKVPTSAVKARRSPRTVNEFLDPGRSVDWLVSKRQRFYQDHNVGDNTAPKPTTRTNTDSPTALRNQHGTTRQTLTIRSFGLMDKASDFESGDCRFESCQDPFAESAVKVSLFEMDVVDNVNHSAKVPTSAVKARRSPRTVNEFLVPDHHEYTQIKIRDDPWTGWFLSDKGFTKIITSVTTRHPNRPHVQTRTARQHYAINTEQHGRHLPSADETLCPGRMT</sequence>
<evidence type="ECO:0000313" key="2">
    <source>
        <dbReference type="EMBL" id="KAH3784769.1"/>
    </source>
</evidence>
<keyword evidence="3" id="KW-1185">Reference proteome</keyword>
<reference evidence="2" key="1">
    <citation type="journal article" date="2019" name="bioRxiv">
        <title>The Genome of the Zebra Mussel, Dreissena polymorpha: A Resource for Invasive Species Research.</title>
        <authorList>
            <person name="McCartney M.A."/>
            <person name="Auch B."/>
            <person name="Kono T."/>
            <person name="Mallez S."/>
            <person name="Zhang Y."/>
            <person name="Obille A."/>
            <person name="Becker A."/>
            <person name="Abrahante J.E."/>
            <person name="Garbe J."/>
            <person name="Badalamenti J.P."/>
            <person name="Herman A."/>
            <person name="Mangelson H."/>
            <person name="Liachko I."/>
            <person name="Sullivan S."/>
            <person name="Sone E.D."/>
            <person name="Koren S."/>
            <person name="Silverstein K.A.T."/>
            <person name="Beckman K.B."/>
            <person name="Gohl D.M."/>
        </authorList>
    </citation>
    <scope>NUCLEOTIDE SEQUENCE</scope>
    <source>
        <strain evidence="2">Duluth1</strain>
        <tissue evidence="2">Whole animal</tissue>
    </source>
</reference>
<dbReference type="Proteomes" id="UP000828390">
    <property type="component" value="Unassembled WGS sequence"/>
</dbReference>
<evidence type="ECO:0000313" key="3">
    <source>
        <dbReference type="Proteomes" id="UP000828390"/>
    </source>
</evidence>
<dbReference type="AlphaFoldDB" id="A0A9D4ES72"/>
<dbReference type="EMBL" id="JAIWYP010000008">
    <property type="protein sequence ID" value="KAH3784769.1"/>
    <property type="molecule type" value="Genomic_DNA"/>
</dbReference>
<reference evidence="2" key="2">
    <citation type="submission" date="2020-11" db="EMBL/GenBank/DDBJ databases">
        <authorList>
            <person name="McCartney M.A."/>
            <person name="Auch B."/>
            <person name="Kono T."/>
            <person name="Mallez S."/>
            <person name="Becker A."/>
            <person name="Gohl D.M."/>
            <person name="Silverstein K.A.T."/>
            <person name="Koren S."/>
            <person name="Bechman K.B."/>
            <person name="Herman A."/>
            <person name="Abrahante J.E."/>
            <person name="Garbe J."/>
        </authorList>
    </citation>
    <scope>NUCLEOTIDE SEQUENCE</scope>
    <source>
        <strain evidence="2">Duluth1</strain>
        <tissue evidence="2">Whole animal</tissue>
    </source>
</reference>
<proteinExistence type="predicted"/>
<evidence type="ECO:0000256" key="1">
    <source>
        <dbReference type="SAM" id="MobiDB-lite"/>
    </source>
</evidence>
<organism evidence="2 3">
    <name type="scientific">Dreissena polymorpha</name>
    <name type="common">Zebra mussel</name>
    <name type="synonym">Mytilus polymorpha</name>
    <dbReference type="NCBI Taxonomy" id="45954"/>
    <lineage>
        <taxon>Eukaryota</taxon>
        <taxon>Metazoa</taxon>
        <taxon>Spiralia</taxon>
        <taxon>Lophotrochozoa</taxon>
        <taxon>Mollusca</taxon>
        <taxon>Bivalvia</taxon>
        <taxon>Autobranchia</taxon>
        <taxon>Heteroconchia</taxon>
        <taxon>Euheterodonta</taxon>
        <taxon>Imparidentia</taxon>
        <taxon>Neoheterodontei</taxon>
        <taxon>Myida</taxon>
        <taxon>Dreissenoidea</taxon>
        <taxon>Dreissenidae</taxon>
        <taxon>Dreissena</taxon>
    </lineage>
</organism>